<protein>
    <recommendedName>
        <fullName evidence="9">Cytochrome P450</fullName>
    </recommendedName>
</protein>
<dbReference type="Pfam" id="PF00067">
    <property type="entry name" value="p450"/>
    <property type="match status" value="1"/>
</dbReference>
<dbReference type="PANTHER" id="PTHR24305">
    <property type="entry name" value="CYTOCHROME P450"/>
    <property type="match status" value="1"/>
</dbReference>
<dbReference type="Gene3D" id="1.10.630.10">
    <property type="entry name" value="Cytochrome P450"/>
    <property type="match status" value="1"/>
</dbReference>
<dbReference type="GO" id="GO:0016705">
    <property type="term" value="F:oxidoreductase activity, acting on paired donors, with incorporation or reduction of molecular oxygen"/>
    <property type="evidence" value="ECO:0007669"/>
    <property type="project" value="InterPro"/>
</dbReference>
<dbReference type="InterPro" id="IPR036396">
    <property type="entry name" value="Cyt_P450_sf"/>
</dbReference>
<evidence type="ECO:0000256" key="3">
    <source>
        <dbReference type="ARBA" id="ARBA00022723"/>
    </source>
</evidence>
<keyword evidence="4" id="KW-0560">Oxidoreductase</keyword>
<reference evidence="7" key="1">
    <citation type="submission" date="2021-03" db="EMBL/GenBank/DDBJ databases">
        <authorList>
            <person name="Tagirdzhanova G."/>
        </authorList>
    </citation>
    <scope>NUCLEOTIDE SEQUENCE</scope>
</reference>
<accession>A0A8H3J4Z5</accession>
<dbReference type="GO" id="GO:0004497">
    <property type="term" value="F:monooxygenase activity"/>
    <property type="evidence" value="ECO:0007669"/>
    <property type="project" value="UniProtKB-KW"/>
</dbReference>
<sequence>MPIHPIAPDSIFSTVDHDQHRQRRNAVNSFFSPASVHRLEHVLKENLGKVLARFDKHARSRSVVQMYYVFKALASDLITFYFFDKCLNLLDASDFGKAGFDTIDKFFLMTHIGKVLSWLMGLFTTATNWLVRILFSDLIDMRERRNHISSKWWSNAVRDIRNSPDPQRIKRTIFEGILSSKLPDSDKTDARMAGEAQLVVFAGEGTTAWTMHAALYQILANPVVCKKLKAELASLEPLADGIPPLAETEALTYLGAIIQETIRIHPGVISRQLRVSPEVPILYTDKIKGKEYSVPQGTVYSMSPLALLTFHHQTFPAL</sequence>
<dbReference type="EMBL" id="CAJPDS010000162">
    <property type="protein sequence ID" value="CAF9940794.1"/>
    <property type="molecule type" value="Genomic_DNA"/>
</dbReference>
<evidence type="ECO:0008006" key="9">
    <source>
        <dbReference type="Google" id="ProtNLM"/>
    </source>
</evidence>
<keyword evidence="5" id="KW-0408">Iron</keyword>
<dbReference type="OrthoDB" id="3945418at2759"/>
<comment type="caution">
    <text evidence="7">The sequence shown here is derived from an EMBL/GenBank/DDBJ whole genome shotgun (WGS) entry which is preliminary data.</text>
</comment>
<organism evidence="7 8">
    <name type="scientific">Heterodermia speciosa</name>
    <dbReference type="NCBI Taxonomy" id="116794"/>
    <lineage>
        <taxon>Eukaryota</taxon>
        <taxon>Fungi</taxon>
        <taxon>Dikarya</taxon>
        <taxon>Ascomycota</taxon>
        <taxon>Pezizomycotina</taxon>
        <taxon>Lecanoromycetes</taxon>
        <taxon>OSLEUM clade</taxon>
        <taxon>Lecanoromycetidae</taxon>
        <taxon>Caliciales</taxon>
        <taxon>Physciaceae</taxon>
        <taxon>Heterodermia</taxon>
    </lineage>
</organism>
<dbReference type="GO" id="GO:0020037">
    <property type="term" value="F:heme binding"/>
    <property type="evidence" value="ECO:0007669"/>
    <property type="project" value="InterPro"/>
</dbReference>
<comment type="cofactor">
    <cofactor evidence="1">
        <name>heme</name>
        <dbReference type="ChEBI" id="CHEBI:30413"/>
    </cofactor>
</comment>
<dbReference type="AlphaFoldDB" id="A0A8H3J4Z5"/>
<dbReference type="SUPFAM" id="SSF48264">
    <property type="entry name" value="Cytochrome P450"/>
    <property type="match status" value="1"/>
</dbReference>
<keyword evidence="3" id="KW-0479">Metal-binding</keyword>
<evidence type="ECO:0000256" key="4">
    <source>
        <dbReference type="ARBA" id="ARBA00023002"/>
    </source>
</evidence>
<gene>
    <name evidence="7" type="ORF">HETSPECPRED_002642</name>
</gene>
<comment type="similarity">
    <text evidence="2">Belongs to the cytochrome P450 family.</text>
</comment>
<evidence type="ECO:0000313" key="7">
    <source>
        <dbReference type="EMBL" id="CAF9940794.1"/>
    </source>
</evidence>
<dbReference type="Proteomes" id="UP000664521">
    <property type="component" value="Unassembled WGS sequence"/>
</dbReference>
<evidence type="ECO:0000313" key="8">
    <source>
        <dbReference type="Proteomes" id="UP000664521"/>
    </source>
</evidence>
<keyword evidence="8" id="KW-1185">Reference proteome</keyword>
<dbReference type="GO" id="GO:0005506">
    <property type="term" value="F:iron ion binding"/>
    <property type="evidence" value="ECO:0007669"/>
    <property type="project" value="InterPro"/>
</dbReference>
<proteinExistence type="inferred from homology"/>
<keyword evidence="6" id="KW-0503">Monooxygenase</keyword>
<dbReference type="PANTHER" id="PTHR24305:SF157">
    <property type="entry name" value="N-ACETYLTRYPTOPHAN 6-HYDROXYLASE IVOC-RELATED"/>
    <property type="match status" value="1"/>
</dbReference>
<evidence type="ECO:0000256" key="2">
    <source>
        <dbReference type="ARBA" id="ARBA00010617"/>
    </source>
</evidence>
<dbReference type="InterPro" id="IPR050121">
    <property type="entry name" value="Cytochrome_P450_monoxygenase"/>
</dbReference>
<evidence type="ECO:0000256" key="1">
    <source>
        <dbReference type="ARBA" id="ARBA00001971"/>
    </source>
</evidence>
<name>A0A8H3J4Z5_9LECA</name>
<dbReference type="InterPro" id="IPR001128">
    <property type="entry name" value="Cyt_P450"/>
</dbReference>
<evidence type="ECO:0000256" key="6">
    <source>
        <dbReference type="ARBA" id="ARBA00023033"/>
    </source>
</evidence>
<evidence type="ECO:0000256" key="5">
    <source>
        <dbReference type="ARBA" id="ARBA00023004"/>
    </source>
</evidence>